<gene>
    <name evidence="1" type="ordered locus">Mesil_1751</name>
</gene>
<organism evidence="1 2">
    <name type="scientific">Allomeiothermus silvanus (strain ATCC 700542 / DSM 9946 / NBRC 106475 / NCIMB 13440 / VI-R2)</name>
    <name type="common">Thermus silvanus</name>
    <dbReference type="NCBI Taxonomy" id="526227"/>
    <lineage>
        <taxon>Bacteria</taxon>
        <taxon>Thermotogati</taxon>
        <taxon>Deinococcota</taxon>
        <taxon>Deinococci</taxon>
        <taxon>Thermales</taxon>
        <taxon>Thermaceae</taxon>
        <taxon>Allomeiothermus</taxon>
    </lineage>
</organism>
<dbReference type="EMBL" id="CP002042">
    <property type="protein sequence ID" value="ADH63629.1"/>
    <property type="molecule type" value="Genomic_DNA"/>
</dbReference>
<evidence type="ECO:0000313" key="2">
    <source>
        <dbReference type="Proteomes" id="UP000001916"/>
    </source>
</evidence>
<dbReference type="STRING" id="526227.Mesil_1751"/>
<dbReference type="KEGG" id="msv:Mesil_1751"/>
<accession>D7BFS6</accession>
<protein>
    <submittedName>
        <fullName evidence="1">Uncharacterized protein</fullName>
    </submittedName>
</protein>
<proteinExistence type="predicted"/>
<dbReference type="Proteomes" id="UP000001916">
    <property type="component" value="Chromosome"/>
</dbReference>
<name>D7BFS6_ALLS1</name>
<keyword evidence="2" id="KW-1185">Reference proteome</keyword>
<dbReference type="AlphaFoldDB" id="D7BFS6"/>
<sequence length="114" mass="13013">MTVSIEDMITAVRRELALRKNVYRRRVTEGRMKPEEAAREYATMLAVMLTLRDVLEGGVVVAKDVKDVEDFSANANLPTDPRPTDRLTQLEHKLELLERTVSALIKDYAEKVLQ</sequence>
<reference evidence="1 2" key="1">
    <citation type="journal article" date="2010" name="Stand. Genomic Sci.">
        <title>Complete genome sequence of Meiothermus silvanus type strain (VI-R2).</title>
        <authorList>
            <person name="Sikorski J."/>
            <person name="Tindall B.J."/>
            <person name="Lowry S."/>
            <person name="Lucas S."/>
            <person name="Nolan M."/>
            <person name="Copeland A."/>
            <person name="Glavina Del Rio T."/>
            <person name="Tice H."/>
            <person name="Cheng J.F."/>
            <person name="Han C."/>
            <person name="Pitluck S."/>
            <person name="Liolios K."/>
            <person name="Ivanova N."/>
            <person name="Mavromatis K."/>
            <person name="Mikhailova N."/>
            <person name="Pati A."/>
            <person name="Goodwin L."/>
            <person name="Chen A."/>
            <person name="Palaniappan K."/>
            <person name="Land M."/>
            <person name="Hauser L."/>
            <person name="Chang Y.J."/>
            <person name="Jeffries C.D."/>
            <person name="Rohde M."/>
            <person name="Goker M."/>
            <person name="Woyke T."/>
            <person name="Bristow J."/>
            <person name="Eisen J.A."/>
            <person name="Markowitz V."/>
            <person name="Hugenholtz P."/>
            <person name="Kyrpides N.C."/>
            <person name="Klenk H.P."/>
            <person name="Lapidus A."/>
        </authorList>
    </citation>
    <scope>NUCLEOTIDE SEQUENCE [LARGE SCALE GENOMIC DNA]</scope>
    <source>
        <strain evidence="2">ATCC 700542 / DSM 9946 / VI-R2</strain>
    </source>
</reference>
<evidence type="ECO:0000313" key="1">
    <source>
        <dbReference type="EMBL" id="ADH63629.1"/>
    </source>
</evidence>
<dbReference type="HOGENOM" id="CLU_2118129_0_0_0"/>